<feature type="domain" description="GS catalytic" evidence="6">
    <location>
        <begin position="568"/>
        <end position="895"/>
    </location>
</feature>
<evidence type="ECO:0000256" key="5">
    <source>
        <dbReference type="RuleBase" id="RU000384"/>
    </source>
</evidence>
<dbReference type="Gene3D" id="3.20.20.140">
    <property type="entry name" value="Metal-dependent hydrolases"/>
    <property type="match status" value="2"/>
</dbReference>
<protein>
    <submittedName>
        <fullName evidence="7">Protein fluG</fullName>
    </submittedName>
</protein>
<dbReference type="InterPro" id="IPR027303">
    <property type="entry name" value="Gln_synth_gly_rich_site"/>
</dbReference>
<reference evidence="7 8" key="1">
    <citation type="submission" date="2018-05" db="EMBL/GenBank/DDBJ databases">
        <title>Genome sequencing and assembly of the regulated plant pathogen Lachnellula willkommii and related sister species for the development of diagnostic species identification markers.</title>
        <authorList>
            <person name="Giroux E."/>
            <person name="Bilodeau G."/>
        </authorList>
    </citation>
    <scope>NUCLEOTIDE SEQUENCE [LARGE SCALE GENOMIC DNA]</scope>
    <source>
        <strain evidence="7 8">CBS 185.66</strain>
    </source>
</reference>
<evidence type="ECO:0000313" key="7">
    <source>
        <dbReference type="EMBL" id="TVY27144.1"/>
    </source>
</evidence>
<sequence>MLSMDDLIKAIHTTPIIDNHAHPLLTPFAQTKHDLLAITTEAHGKAMKATPSSLSHLRAVNQLSEILGCEAKWHAIVKATEIEKTRLGHAWAKRCLEGIETILVDDGLDGKDEVFGYQWHDQLTRSKCKRIVRIEKVAEEIIDGLLKNRVAGARDAFATFKHFFRKAIRDFINDPEVVGFKSVVCYRSGLDISTCADSEFMSEFVALFSGLKAQGVTDFKRIDREFINWSLVNLTAELIEESNGHKKPFQFHTGLGDNDITLTRSSPSHLQSFIRKYPKVPIVLLHGSYPWTQEAGYLATVYDNVYADIGEVFPMVSKEGQERVVREILELCPTEKILWKELFYSMGAKEPGTVSGDHMQAPETAAPWLCPKVSIYYTNTSVRFPETYLLAIVQVREALEVVLPEYVRKDALTISQAIKAVENILFTTSNNLYDLRLPLKAFPPSSISFRPRSGIQDLEVLRSFMERHQATKFIRLQYLDYTSTLRLRVIPAKRALSLLQANNHLQIGITKAALGLLQNDSLIPGITPSGEYKLQAMLSSLRPGPTKGFASVQCEFREYDGSEVDLCPRSLLRRTINTAKSQGLQFLMGFEVEIVFMSRSPEGAFMPMAESQSHVWSSARALHGSGKLDLLNDIYDTLLSAGISLEQWHAESADGQYEFVLPPLPPLEAVDTLLQAREIITTVAANHSLRATLFPKPFDNQPGTAAHVHISITSRNGDDPAVYEAFYAGFLKHLPAIIAFTYSKPASFDRVLDGFWAGGRWVAWGTQNRETALRKVAGSHWEFKSLDGLANIYLAIAAILAAGTEGFLDKEKMTWGDCVADPVSLSASEREKLGIRQMLPKDAKEAMKALADDEVLIALLGKALVDRYQEVKKAEFELLAGMSAEERREWIIERY</sequence>
<dbReference type="SUPFAM" id="SSF51556">
    <property type="entry name" value="Metallo-dependent hydrolases"/>
    <property type="match status" value="1"/>
</dbReference>
<dbReference type="PANTHER" id="PTHR43785">
    <property type="entry name" value="GAMMA-GLUTAMYLPUTRESCINE SYNTHETASE"/>
    <property type="match status" value="1"/>
</dbReference>
<dbReference type="OrthoDB" id="3364440at2759"/>
<dbReference type="RefSeq" id="XP_031005932.1">
    <property type="nucleotide sequence ID" value="XM_031150212.1"/>
</dbReference>
<dbReference type="InterPro" id="IPR008146">
    <property type="entry name" value="Gln_synth_cat_dom"/>
</dbReference>
<dbReference type="InterPro" id="IPR006680">
    <property type="entry name" value="Amidohydro-rel"/>
</dbReference>
<dbReference type="GeneID" id="41985461"/>
<dbReference type="PROSITE" id="PS00181">
    <property type="entry name" value="GLNA_ATP"/>
    <property type="match status" value="1"/>
</dbReference>
<dbReference type="AlphaFoldDB" id="A0A8H8TYH8"/>
<organism evidence="7 8">
    <name type="scientific">Lachnellula hyalina</name>
    <dbReference type="NCBI Taxonomy" id="1316788"/>
    <lineage>
        <taxon>Eukaryota</taxon>
        <taxon>Fungi</taxon>
        <taxon>Dikarya</taxon>
        <taxon>Ascomycota</taxon>
        <taxon>Pezizomycotina</taxon>
        <taxon>Leotiomycetes</taxon>
        <taxon>Helotiales</taxon>
        <taxon>Lachnaceae</taxon>
        <taxon>Lachnellula</taxon>
    </lineage>
</organism>
<dbReference type="PANTHER" id="PTHR43785:SF2">
    <property type="entry name" value="TYPE-1 GLUTAMINE SYNTHETASE 1"/>
    <property type="match status" value="1"/>
</dbReference>
<dbReference type="PROSITE" id="PS51987">
    <property type="entry name" value="GS_CATALYTIC"/>
    <property type="match status" value="1"/>
</dbReference>
<dbReference type="GO" id="GO:0004356">
    <property type="term" value="F:glutamine synthetase activity"/>
    <property type="evidence" value="ECO:0007669"/>
    <property type="project" value="InterPro"/>
</dbReference>
<dbReference type="Gene3D" id="3.30.590.10">
    <property type="entry name" value="Glutamine synthetase/guanido kinase, catalytic domain"/>
    <property type="match status" value="1"/>
</dbReference>
<evidence type="ECO:0000256" key="2">
    <source>
        <dbReference type="ARBA" id="ARBA00022598"/>
    </source>
</evidence>
<proteinExistence type="inferred from homology"/>
<dbReference type="SUPFAM" id="SSF55931">
    <property type="entry name" value="Glutamine synthetase/guanido kinase"/>
    <property type="match status" value="1"/>
</dbReference>
<dbReference type="Proteomes" id="UP000431533">
    <property type="component" value="Unassembled WGS sequence"/>
</dbReference>
<accession>A0A8H8TYH8</accession>
<comment type="cofactor">
    <cofactor evidence="1">
        <name>Mg(2+)</name>
        <dbReference type="ChEBI" id="CHEBI:18420"/>
    </cofactor>
</comment>
<comment type="caution">
    <text evidence="7">The sequence shown here is derived from an EMBL/GenBank/DDBJ whole genome shotgun (WGS) entry which is preliminary data.</text>
</comment>
<dbReference type="InterPro" id="IPR032466">
    <property type="entry name" value="Metal_Hydrolase"/>
</dbReference>
<keyword evidence="3" id="KW-0460">Magnesium</keyword>
<comment type="similarity">
    <text evidence="4 5">Belongs to the glutamine synthetase family.</text>
</comment>
<dbReference type="Pfam" id="PF04909">
    <property type="entry name" value="Amidohydro_2"/>
    <property type="match status" value="1"/>
</dbReference>
<evidence type="ECO:0000259" key="6">
    <source>
        <dbReference type="PROSITE" id="PS51987"/>
    </source>
</evidence>
<dbReference type="InterPro" id="IPR014746">
    <property type="entry name" value="Gln_synth/guanido_kin_cat_dom"/>
</dbReference>
<dbReference type="GO" id="GO:0016787">
    <property type="term" value="F:hydrolase activity"/>
    <property type="evidence" value="ECO:0007669"/>
    <property type="project" value="InterPro"/>
</dbReference>
<name>A0A8H8TYH8_9HELO</name>
<dbReference type="SMART" id="SM01230">
    <property type="entry name" value="Gln-synt_C"/>
    <property type="match status" value="1"/>
</dbReference>
<gene>
    <name evidence="7" type="primary">fluG_2</name>
    <name evidence="7" type="ORF">LHYA1_G005263</name>
</gene>
<evidence type="ECO:0000313" key="8">
    <source>
        <dbReference type="Proteomes" id="UP000431533"/>
    </source>
</evidence>
<evidence type="ECO:0000256" key="1">
    <source>
        <dbReference type="ARBA" id="ARBA00001946"/>
    </source>
</evidence>
<dbReference type="Pfam" id="PF00120">
    <property type="entry name" value="Gln-synt_C"/>
    <property type="match status" value="1"/>
</dbReference>
<keyword evidence="2" id="KW-0436">Ligase</keyword>
<evidence type="ECO:0000256" key="4">
    <source>
        <dbReference type="PROSITE-ProRule" id="PRU01331"/>
    </source>
</evidence>
<evidence type="ECO:0000256" key="3">
    <source>
        <dbReference type="ARBA" id="ARBA00022842"/>
    </source>
</evidence>
<keyword evidence="8" id="KW-1185">Reference proteome</keyword>
<dbReference type="EMBL" id="QGMH01000054">
    <property type="protein sequence ID" value="TVY27144.1"/>
    <property type="molecule type" value="Genomic_DNA"/>
</dbReference>